<dbReference type="AlphaFoldDB" id="A0A2V1JQV6"/>
<accession>A0A2V1JQV6</accession>
<evidence type="ECO:0000313" key="4">
    <source>
        <dbReference type="Proteomes" id="UP000245288"/>
    </source>
</evidence>
<reference evidence="3 4" key="1">
    <citation type="submission" date="2014-09" db="EMBL/GenBank/DDBJ databases">
        <title>Butyrate-producing bacteria isolated from human gut.</title>
        <authorList>
            <person name="Zhang Q."/>
            <person name="Zhao L."/>
        </authorList>
    </citation>
    <scope>NUCLEOTIDE SEQUENCE [LARGE SCALE GENOMIC DNA]</scope>
    <source>
        <strain evidence="3 4">21</strain>
    </source>
</reference>
<feature type="signal peptide" evidence="2">
    <location>
        <begin position="1"/>
        <end position="25"/>
    </location>
</feature>
<keyword evidence="1" id="KW-1133">Transmembrane helix</keyword>
<comment type="caution">
    <text evidence="3">The sequence shown here is derived from an EMBL/GenBank/DDBJ whole genome shotgun (WGS) entry which is preliminary data.</text>
</comment>
<proteinExistence type="predicted"/>
<dbReference type="InterPro" id="IPR020109">
    <property type="entry name" value="Holin_r1t"/>
</dbReference>
<dbReference type="Pfam" id="PF16945">
    <property type="entry name" value="Phage_r1t_holin"/>
    <property type="match status" value="1"/>
</dbReference>
<evidence type="ECO:0000256" key="1">
    <source>
        <dbReference type="SAM" id="Phobius"/>
    </source>
</evidence>
<keyword evidence="1" id="KW-0472">Membrane</keyword>
<evidence type="ECO:0000313" key="3">
    <source>
        <dbReference type="EMBL" id="PWE85875.1"/>
    </source>
</evidence>
<evidence type="ECO:0000256" key="2">
    <source>
        <dbReference type="SAM" id="SignalP"/>
    </source>
</evidence>
<dbReference type="EMBL" id="JRFU01000146">
    <property type="protein sequence ID" value="PWE85875.1"/>
    <property type="molecule type" value="Genomic_DNA"/>
</dbReference>
<dbReference type="Proteomes" id="UP000245288">
    <property type="component" value="Unassembled WGS sequence"/>
</dbReference>
<organism evidence="3 4">
    <name type="scientific">Eubacterium ramulus</name>
    <dbReference type="NCBI Taxonomy" id="39490"/>
    <lineage>
        <taxon>Bacteria</taxon>
        <taxon>Bacillati</taxon>
        <taxon>Bacillota</taxon>
        <taxon>Clostridia</taxon>
        <taxon>Eubacteriales</taxon>
        <taxon>Eubacteriaceae</taxon>
        <taxon>Eubacterium</taxon>
    </lineage>
</organism>
<keyword evidence="1" id="KW-0812">Transmembrane</keyword>
<sequence length="65" mass="6836">MSMSKKWWKCAAIRAVKTAAQTAVAMLPVAAAINQVDWKMVIGTAALAFVASMLTSLAGIPEAKD</sequence>
<dbReference type="OrthoDB" id="1915214at2"/>
<keyword evidence="2" id="KW-0732">Signal</keyword>
<feature type="chain" id="PRO_5038377471" evidence="2">
    <location>
        <begin position="26"/>
        <end position="65"/>
    </location>
</feature>
<protein>
    <submittedName>
        <fullName evidence="3">Membrane protein</fullName>
    </submittedName>
</protein>
<gene>
    <name evidence="3" type="ORF">LG34_13450</name>
</gene>
<feature type="transmembrane region" description="Helical" evidence="1">
    <location>
        <begin position="41"/>
        <end position="60"/>
    </location>
</feature>
<name>A0A2V1JQV6_EUBRA</name>
<keyword evidence="4" id="KW-1185">Reference proteome</keyword>